<reference evidence="1" key="1">
    <citation type="submission" date="2021-02" db="EMBL/GenBank/DDBJ databases">
        <authorList>
            <person name="Bekaert M."/>
        </authorList>
    </citation>
    <scope>NUCLEOTIDE SEQUENCE</scope>
    <source>
        <strain evidence="1">IoA-00</strain>
    </source>
</reference>
<proteinExistence type="predicted"/>
<dbReference type="PANTHER" id="PTHR12941">
    <property type="entry name" value="ER MEMBRANE PROTEIN COMPLEX"/>
    <property type="match status" value="1"/>
</dbReference>
<gene>
    <name evidence="1" type="ORF">LSAA_11972</name>
</gene>
<evidence type="ECO:0000313" key="2">
    <source>
        <dbReference type="Proteomes" id="UP000675881"/>
    </source>
</evidence>
<dbReference type="EMBL" id="HG994585">
    <property type="protein sequence ID" value="CAF2975560.1"/>
    <property type="molecule type" value="Genomic_DNA"/>
</dbReference>
<sequence>MLYYRVYDNRPVTSISIILSSLIGIWIPFLAWNFSSRAFAKIICHAAKYPSCAINGLLLSSRVGSDPLVVVDAVPLFHDAIGLTPMLEVALAQIESRFGSDKDCIILGVYHANELFSNVQVDVFNQRIADKVSEHCPHPGLLVTVDNTRLSCDMKRGKEALIVRQAESNGKWKLRDDDDNDILLEEGGAECAAHLMSKKAHKNLIDFDNHLDDITKDYVNTSFNDQVEDFMSQIFKDD</sequence>
<name>A0A7R8HAU7_LEPSM</name>
<accession>A0A7R8HAU7</accession>
<organism evidence="1 2">
    <name type="scientific">Lepeophtheirus salmonis</name>
    <name type="common">Salmon louse</name>
    <name type="synonym">Caligus salmonis</name>
    <dbReference type="NCBI Taxonomy" id="72036"/>
    <lineage>
        <taxon>Eukaryota</taxon>
        <taxon>Metazoa</taxon>
        <taxon>Ecdysozoa</taxon>
        <taxon>Arthropoda</taxon>
        <taxon>Crustacea</taxon>
        <taxon>Multicrustacea</taxon>
        <taxon>Hexanauplia</taxon>
        <taxon>Copepoda</taxon>
        <taxon>Siphonostomatoida</taxon>
        <taxon>Caligidae</taxon>
        <taxon>Lepeophtheirus</taxon>
    </lineage>
</organism>
<dbReference type="CDD" id="cd08060">
    <property type="entry name" value="MPN_UPF0172"/>
    <property type="match status" value="1"/>
</dbReference>
<keyword evidence="2" id="KW-1185">Reference proteome</keyword>
<dbReference type="OrthoDB" id="194468at2759"/>
<dbReference type="PANTHER" id="PTHR12941:SF10">
    <property type="entry name" value="ER MEMBRANE PROTEIN COMPLEX SUBUNIT 8_9 HOMOLOG"/>
    <property type="match status" value="1"/>
</dbReference>
<dbReference type="AlphaFoldDB" id="A0A7R8HAU7"/>
<dbReference type="GO" id="GO:0072546">
    <property type="term" value="C:EMC complex"/>
    <property type="evidence" value="ECO:0007669"/>
    <property type="project" value="InterPro"/>
</dbReference>
<dbReference type="Pfam" id="PF03665">
    <property type="entry name" value="UPF0172"/>
    <property type="match status" value="1"/>
</dbReference>
<dbReference type="Proteomes" id="UP000675881">
    <property type="component" value="Chromosome 6"/>
</dbReference>
<evidence type="ECO:0000313" key="1">
    <source>
        <dbReference type="EMBL" id="CAF2975560.1"/>
    </source>
</evidence>
<dbReference type="InterPro" id="IPR005366">
    <property type="entry name" value="EMC8/9"/>
</dbReference>
<protein>
    <submittedName>
        <fullName evidence="1">EMC8_9</fullName>
    </submittedName>
</protein>